<accession>A0A437K062</accession>
<name>A0A437K062_9BURK</name>
<evidence type="ECO:0000313" key="2">
    <source>
        <dbReference type="EMBL" id="RVT53674.1"/>
    </source>
</evidence>
<comment type="caution">
    <text evidence="2">The sequence shown here is derived from an EMBL/GenBank/DDBJ whole genome shotgun (WGS) entry which is preliminary data.</text>
</comment>
<feature type="domain" description="Glycosyl transferase family 28 C-terminal" evidence="1">
    <location>
        <begin position="12"/>
        <end position="97"/>
    </location>
</feature>
<keyword evidence="2" id="KW-0808">Transferase</keyword>
<dbReference type="AlphaFoldDB" id="A0A437K062"/>
<gene>
    <name evidence="2" type="ORF">ENE75_01920</name>
</gene>
<protein>
    <submittedName>
        <fullName evidence="2">Glycosyl transferase family 28</fullName>
    </submittedName>
</protein>
<dbReference type="EMBL" id="SACT01000001">
    <property type="protein sequence ID" value="RVT53674.1"/>
    <property type="molecule type" value="Genomic_DNA"/>
</dbReference>
<organism evidence="2 3">
    <name type="scientific">Rubrivivax albus</name>
    <dbReference type="NCBI Taxonomy" id="2499835"/>
    <lineage>
        <taxon>Bacteria</taxon>
        <taxon>Pseudomonadati</taxon>
        <taxon>Pseudomonadota</taxon>
        <taxon>Betaproteobacteria</taxon>
        <taxon>Burkholderiales</taxon>
        <taxon>Sphaerotilaceae</taxon>
        <taxon>Rubrivivax</taxon>
    </lineage>
</organism>
<keyword evidence="3" id="KW-1185">Reference proteome</keyword>
<reference evidence="2 3" key="1">
    <citation type="submission" date="2019-01" db="EMBL/GenBank/DDBJ databases">
        <authorList>
            <person name="Chen W.-M."/>
        </authorList>
    </citation>
    <scope>NUCLEOTIDE SEQUENCE [LARGE SCALE GENOMIC DNA]</scope>
    <source>
        <strain evidence="2 3">ICH-3</strain>
    </source>
</reference>
<dbReference type="GO" id="GO:0016758">
    <property type="term" value="F:hexosyltransferase activity"/>
    <property type="evidence" value="ECO:0007669"/>
    <property type="project" value="InterPro"/>
</dbReference>
<proteinExistence type="predicted"/>
<dbReference type="Proteomes" id="UP000288178">
    <property type="component" value="Unassembled WGS sequence"/>
</dbReference>
<evidence type="ECO:0000313" key="3">
    <source>
        <dbReference type="Proteomes" id="UP000288178"/>
    </source>
</evidence>
<dbReference type="Pfam" id="PF04101">
    <property type="entry name" value="Glyco_tran_28_C"/>
    <property type="match status" value="1"/>
</dbReference>
<dbReference type="SUPFAM" id="SSF53756">
    <property type="entry name" value="UDP-Glycosyltransferase/glycogen phosphorylase"/>
    <property type="match status" value="1"/>
</dbReference>
<dbReference type="Gene3D" id="3.40.50.2000">
    <property type="entry name" value="Glycogen Phosphorylase B"/>
    <property type="match status" value="1"/>
</dbReference>
<sequence length="155" mass="16682">MLAAVDAWAGRNPDTKVFAQTGPTRLQLKNLECKPFVSPSRADQLVQESSLIVAHAGMGSILTAMRHSRPILIMPRHASLGEHRNDHQLATARWLATRPGVVVAWNEQELVERLDQRGSLGASGGLPPVADGPLVQRLHAYLQGAGIGSDSPSRT</sequence>
<evidence type="ECO:0000259" key="1">
    <source>
        <dbReference type="Pfam" id="PF04101"/>
    </source>
</evidence>
<dbReference type="InterPro" id="IPR007235">
    <property type="entry name" value="Glyco_trans_28_C"/>
</dbReference>